<evidence type="ECO:0000256" key="1">
    <source>
        <dbReference type="SAM" id="MobiDB-lite"/>
    </source>
</evidence>
<keyword evidence="3" id="KW-1185">Reference proteome</keyword>
<dbReference type="EMBL" id="KE747844">
    <property type="protein sequence ID" value="RMZ74493.1"/>
    <property type="molecule type" value="Genomic_DNA"/>
</dbReference>
<proteinExistence type="predicted"/>
<protein>
    <submittedName>
        <fullName evidence="2">Uncharacterized protein</fullName>
    </submittedName>
</protein>
<accession>A0A3M7MJ17</accession>
<organism evidence="2 3">
    <name type="scientific">Pyrenophora seminiperda CCB06</name>
    <dbReference type="NCBI Taxonomy" id="1302712"/>
    <lineage>
        <taxon>Eukaryota</taxon>
        <taxon>Fungi</taxon>
        <taxon>Dikarya</taxon>
        <taxon>Ascomycota</taxon>
        <taxon>Pezizomycotina</taxon>
        <taxon>Dothideomycetes</taxon>
        <taxon>Pleosporomycetidae</taxon>
        <taxon>Pleosporales</taxon>
        <taxon>Pleosporineae</taxon>
        <taxon>Pleosporaceae</taxon>
        <taxon>Pyrenophora</taxon>
    </lineage>
</organism>
<feature type="region of interest" description="Disordered" evidence="1">
    <location>
        <begin position="22"/>
        <end position="49"/>
    </location>
</feature>
<dbReference type="OrthoDB" id="3799489at2759"/>
<dbReference type="AlphaFoldDB" id="A0A3M7MJ17"/>
<feature type="region of interest" description="Disordered" evidence="1">
    <location>
        <begin position="505"/>
        <end position="528"/>
    </location>
</feature>
<gene>
    <name evidence="2" type="ORF">GMOD_00003540</name>
</gene>
<evidence type="ECO:0000313" key="3">
    <source>
        <dbReference type="Proteomes" id="UP000265663"/>
    </source>
</evidence>
<sequence>MTDKMVNRPTLTGSSATLYNAQPTVVTDTSEKMQSVAMHGSSEKGKGPVSEDDKVIFVAGREVYDDAVEHMATVNGDALLAAVLDIDTDEESDVTASDDGEVFAEQSHATIAGGATLLLSDDGDNDNELSEVLAPYANRQLINTEMSEYEKFTPHPTDPTKINAVFRMRMPDGSGWYVQKDVIPEVRQSSESDRYGEEDSIFPLNLESCKVPRKFKMKRDGSEPRWVNTAGHRWERTAEGKTDVFYVKTVHRRFDARTHKYVQLFSSTSKLLNIDPNDKRWAYGYNKWIDQIIRRADSEYVQVKQRSHWKPEEICAMYNGFNAFFHANGIDAYTRISNADLQTIADLVNAAGNHNRGIDAVRGQMHSSHGGKNKSLAYLRENLAELEEYMEAGGIISQNERFPQQWIPQAEFPTARRPNVRRADGAPVTYGGRKAKSIAVGTQTDDGTSDLHTILDLVNAAGNNDRGIDALKGQMNSSHGEKQFEEYIEAGGVISRDERYPQQWIPQDEFPTAPDPTYGGRNQTDTEM</sequence>
<dbReference type="Proteomes" id="UP000265663">
    <property type="component" value="Unassembled WGS sequence"/>
</dbReference>
<evidence type="ECO:0000313" key="2">
    <source>
        <dbReference type="EMBL" id="RMZ74493.1"/>
    </source>
</evidence>
<name>A0A3M7MJ17_9PLEO</name>
<reference evidence="2 3" key="1">
    <citation type="journal article" date="2014" name="PLoS ONE">
        <title>De novo Genome Assembly of the Fungal Plant Pathogen Pyrenophora semeniperda.</title>
        <authorList>
            <person name="Soliai M.M."/>
            <person name="Meyer S.E."/>
            <person name="Udall J.A."/>
            <person name="Elzinga D.E."/>
            <person name="Hermansen R.A."/>
            <person name="Bodily P.M."/>
            <person name="Hart A.A."/>
            <person name="Coleman C.E."/>
        </authorList>
    </citation>
    <scope>NUCLEOTIDE SEQUENCE [LARGE SCALE GENOMIC DNA]</scope>
    <source>
        <strain evidence="2 3">CCB06</strain>
        <tissue evidence="2">Mycelium</tissue>
    </source>
</reference>